<evidence type="ECO:0000256" key="3">
    <source>
        <dbReference type="ARBA" id="ARBA00023163"/>
    </source>
</evidence>
<dbReference type="GO" id="GO:0005634">
    <property type="term" value="C:nucleus"/>
    <property type="evidence" value="ECO:0007669"/>
    <property type="project" value="UniProtKB-SubCell"/>
</dbReference>
<dbReference type="GO" id="GO:0045893">
    <property type="term" value="P:positive regulation of DNA-templated transcription"/>
    <property type="evidence" value="ECO:0007669"/>
    <property type="project" value="InterPro"/>
</dbReference>
<dbReference type="GO" id="GO:0000981">
    <property type="term" value="F:DNA-binding transcription factor activity, RNA polymerase II-specific"/>
    <property type="evidence" value="ECO:0007669"/>
    <property type="project" value="TreeGrafter"/>
</dbReference>
<dbReference type="STRING" id="188477.A0A433UCU6"/>
<feature type="compositionally biased region" description="Basic and acidic residues" evidence="6">
    <location>
        <begin position="523"/>
        <end position="547"/>
    </location>
</feature>
<comment type="caution">
    <text evidence="8">The sequence shown here is derived from an EMBL/GenBank/DDBJ whole genome shotgun (WGS) entry which is preliminary data.</text>
</comment>
<dbReference type="EMBL" id="RQTK01000008">
    <property type="protein sequence ID" value="RUS91608.1"/>
    <property type="molecule type" value="Genomic_DNA"/>
</dbReference>
<evidence type="ECO:0000256" key="2">
    <source>
        <dbReference type="ARBA" id="ARBA00023125"/>
    </source>
</evidence>
<dbReference type="PANTHER" id="PTHR11267:SF201">
    <property type="entry name" value="T-BOX DOMAIN-CONTAINING PROTEIN"/>
    <property type="match status" value="1"/>
</dbReference>
<protein>
    <recommendedName>
        <fullName evidence="7">T-box domain-containing protein</fullName>
    </recommendedName>
</protein>
<feature type="region of interest" description="Disordered" evidence="6">
    <location>
        <begin position="523"/>
        <end position="586"/>
    </location>
</feature>
<keyword evidence="9" id="KW-1185">Reference proteome</keyword>
<dbReference type="OrthoDB" id="7442607at2759"/>
<evidence type="ECO:0000256" key="4">
    <source>
        <dbReference type="ARBA" id="ARBA00023242"/>
    </source>
</evidence>
<comment type="caution">
    <text evidence="5">Lacks conserved residue(s) required for the propagation of feature annotation.</text>
</comment>
<proteinExistence type="predicted"/>
<dbReference type="InterPro" id="IPR008967">
    <property type="entry name" value="p53-like_TF_DNA-bd_sf"/>
</dbReference>
<gene>
    <name evidence="8" type="ORF">EGW08_000581</name>
</gene>
<sequence length="653" mass="71215">RRMFPVLHFVMGGLEPSKLYHVYVDMVVADNSHWKFQGGTWISCGTAEVLPESEYTMEREGERRERETWRRKKLLKKEVILNSMHRYQPQIHIVEDQDDREGECILSHAFVDTQFIAVTAYQNTDITQLKIDNNPFAKGFRENFDSRIAVANAMDIDSDLPLTSMQPLTLAPQGQIPSLTGLSDPAGAHNGGYGYSPHPLNSGPHGMMGTVGAAHGGHQGMSGRPRVVGVTHAQSPVLSQAAGGGTVITAGMMHGNGTSSFSAMEPHPQQYHPHYMHNFLEQSSPLSLNDSSGSHNSASALSQQLQQQQQQQQQQQHPSQYYPSSFGNNSPSVASAFERSHGHAYFQYPQQQQQQQGGQYRSDAAYQGFSTTNSRANTPVTQPSSCNFGQSINLLEQQQEKTHDLNYPALEQIPQCAAEQQSSYPGVAGISGVSGVSPNNFESCMRGYGVNPVASTSATSALEPLPGTSTSAALTHYSSAQALYPEGPPSLPSRDERLYGSNQEKYCPDASNMRQLFDIDTDRITGADQSSKEISPRTRNNRNDLADVKSNQGPPLEFLPHPEQMNYGNGNVSEMGDKRLPENVCPGDISPQLASCSGNLGEPVAENASCSELQDLHKKSDCRFANSSHQPALSGPPRNDENTANLSLHNASL</sequence>
<reference evidence="8 9" key="1">
    <citation type="submission" date="2019-01" db="EMBL/GenBank/DDBJ databases">
        <title>A draft genome assembly of the solar-powered sea slug Elysia chlorotica.</title>
        <authorList>
            <person name="Cai H."/>
            <person name="Li Q."/>
            <person name="Fang X."/>
            <person name="Li J."/>
            <person name="Curtis N.E."/>
            <person name="Altenburger A."/>
            <person name="Shibata T."/>
            <person name="Feng M."/>
            <person name="Maeda T."/>
            <person name="Schwartz J.A."/>
            <person name="Shigenobu S."/>
            <person name="Lundholm N."/>
            <person name="Nishiyama T."/>
            <person name="Yang H."/>
            <person name="Hasebe M."/>
            <person name="Li S."/>
            <person name="Pierce S.K."/>
            <person name="Wang J."/>
        </authorList>
    </citation>
    <scope>NUCLEOTIDE SEQUENCE [LARGE SCALE GENOMIC DNA]</scope>
    <source>
        <strain evidence="8">EC2010</strain>
        <tissue evidence="8">Whole organism of an adult</tissue>
    </source>
</reference>
<evidence type="ECO:0000256" key="1">
    <source>
        <dbReference type="ARBA" id="ARBA00023015"/>
    </source>
</evidence>
<dbReference type="SMART" id="SM00425">
    <property type="entry name" value="TBOX"/>
    <property type="match status" value="1"/>
</dbReference>
<dbReference type="GO" id="GO:0001708">
    <property type="term" value="P:cell fate specification"/>
    <property type="evidence" value="ECO:0007669"/>
    <property type="project" value="TreeGrafter"/>
</dbReference>
<keyword evidence="3" id="KW-0804">Transcription</keyword>
<keyword evidence="4 5" id="KW-0539">Nucleus</keyword>
<dbReference type="PRINTS" id="PR00937">
    <property type="entry name" value="TBOX"/>
</dbReference>
<evidence type="ECO:0000256" key="6">
    <source>
        <dbReference type="SAM" id="MobiDB-lite"/>
    </source>
</evidence>
<dbReference type="InterPro" id="IPR046360">
    <property type="entry name" value="T-box_DNA-bd"/>
</dbReference>
<feature type="compositionally biased region" description="Polar residues" evidence="6">
    <location>
        <begin position="642"/>
        <end position="653"/>
    </location>
</feature>
<dbReference type="AlphaFoldDB" id="A0A433UCU6"/>
<feature type="region of interest" description="Disordered" evidence="6">
    <location>
        <begin position="621"/>
        <end position="653"/>
    </location>
</feature>
<dbReference type="Pfam" id="PF00907">
    <property type="entry name" value="T-box"/>
    <property type="match status" value="1"/>
</dbReference>
<feature type="non-terminal residue" evidence="8">
    <location>
        <position position="1"/>
    </location>
</feature>
<evidence type="ECO:0000259" key="7">
    <source>
        <dbReference type="PROSITE" id="PS50252"/>
    </source>
</evidence>
<accession>A0A433UCU6</accession>
<dbReference type="PANTHER" id="PTHR11267">
    <property type="entry name" value="T-BOX PROTEIN-RELATED"/>
    <property type="match status" value="1"/>
</dbReference>
<feature type="domain" description="T-box" evidence="7">
    <location>
        <begin position="1"/>
        <end position="142"/>
    </location>
</feature>
<dbReference type="Gene3D" id="2.60.40.820">
    <property type="entry name" value="Transcription factor, T-box"/>
    <property type="match status" value="1"/>
</dbReference>
<keyword evidence="2 5" id="KW-0238">DNA-binding</keyword>
<evidence type="ECO:0000313" key="8">
    <source>
        <dbReference type="EMBL" id="RUS91608.1"/>
    </source>
</evidence>
<evidence type="ECO:0000256" key="5">
    <source>
        <dbReference type="PROSITE-ProRule" id="PRU00201"/>
    </source>
</evidence>
<dbReference type="SUPFAM" id="SSF49417">
    <property type="entry name" value="p53-like transcription factors"/>
    <property type="match status" value="1"/>
</dbReference>
<dbReference type="InterPro" id="IPR001699">
    <property type="entry name" value="TF_T-box"/>
</dbReference>
<feature type="compositionally biased region" description="Low complexity" evidence="6">
    <location>
        <begin position="284"/>
        <end position="325"/>
    </location>
</feature>
<comment type="subcellular location">
    <subcellularLocation>
        <location evidence="5">Nucleus</location>
    </subcellularLocation>
</comment>
<dbReference type="Proteomes" id="UP000271974">
    <property type="component" value="Unassembled WGS sequence"/>
</dbReference>
<dbReference type="InterPro" id="IPR036960">
    <property type="entry name" value="T-box_sf"/>
</dbReference>
<evidence type="ECO:0000313" key="9">
    <source>
        <dbReference type="Proteomes" id="UP000271974"/>
    </source>
</evidence>
<name>A0A433UCU6_ELYCH</name>
<dbReference type="GO" id="GO:0000785">
    <property type="term" value="C:chromatin"/>
    <property type="evidence" value="ECO:0007669"/>
    <property type="project" value="TreeGrafter"/>
</dbReference>
<dbReference type="GO" id="GO:0000978">
    <property type="term" value="F:RNA polymerase II cis-regulatory region sequence-specific DNA binding"/>
    <property type="evidence" value="ECO:0007669"/>
    <property type="project" value="InterPro"/>
</dbReference>
<dbReference type="PROSITE" id="PS50252">
    <property type="entry name" value="TBOX_3"/>
    <property type="match status" value="1"/>
</dbReference>
<keyword evidence="1" id="KW-0805">Transcription regulation</keyword>
<organism evidence="8 9">
    <name type="scientific">Elysia chlorotica</name>
    <name type="common">Eastern emerald elysia</name>
    <name type="synonym">Sea slug</name>
    <dbReference type="NCBI Taxonomy" id="188477"/>
    <lineage>
        <taxon>Eukaryota</taxon>
        <taxon>Metazoa</taxon>
        <taxon>Spiralia</taxon>
        <taxon>Lophotrochozoa</taxon>
        <taxon>Mollusca</taxon>
        <taxon>Gastropoda</taxon>
        <taxon>Heterobranchia</taxon>
        <taxon>Euthyneura</taxon>
        <taxon>Panpulmonata</taxon>
        <taxon>Sacoglossa</taxon>
        <taxon>Placobranchoidea</taxon>
        <taxon>Plakobranchidae</taxon>
        <taxon>Elysia</taxon>
    </lineage>
</organism>
<feature type="region of interest" description="Disordered" evidence="6">
    <location>
        <begin position="284"/>
        <end position="334"/>
    </location>
</feature>